<evidence type="ECO:0000259" key="21">
    <source>
        <dbReference type="PROSITE" id="PS50011"/>
    </source>
</evidence>
<evidence type="ECO:0000256" key="1">
    <source>
        <dbReference type="ARBA" id="ARBA00004479"/>
    </source>
</evidence>
<dbReference type="PANTHER" id="PTHR48006:SF62">
    <property type="entry name" value="LEUCINE-RICH REPEAT TRANSMEMBRANE PROTEIN KINASE"/>
    <property type="match status" value="1"/>
</dbReference>
<evidence type="ECO:0000256" key="11">
    <source>
        <dbReference type="ARBA" id="ARBA00022777"/>
    </source>
</evidence>
<dbReference type="Gene3D" id="1.10.510.10">
    <property type="entry name" value="Transferase(Phosphotransferase) domain 1"/>
    <property type="match status" value="1"/>
</dbReference>
<dbReference type="Gene3D" id="3.80.10.10">
    <property type="entry name" value="Ribonuclease Inhibitor"/>
    <property type="match status" value="2"/>
</dbReference>
<evidence type="ECO:0000256" key="14">
    <source>
        <dbReference type="ARBA" id="ARBA00023136"/>
    </source>
</evidence>
<dbReference type="Pfam" id="PF03310">
    <property type="entry name" value="Cauli_DNA-bind"/>
    <property type="match status" value="1"/>
</dbReference>
<dbReference type="CDD" id="cd14066">
    <property type="entry name" value="STKc_IRAK"/>
    <property type="match status" value="1"/>
</dbReference>
<evidence type="ECO:0000256" key="10">
    <source>
        <dbReference type="ARBA" id="ARBA00022741"/>
    </source>
</evidence>
<dbReference type="SUPFAM" id="SSF52058">
    <property type="entry name" value="L domain-like"/>
    <property type="match status" value="1"/>
</dbReference>
<dbReference type="GO" id="GO:0003677">
    <property type="term" value="F:DNA binding"/>
    <property type="evidence" value="ECO:0007669"/>
    <property type="project" value="InterPro"/>
</dbReference>
<dbReference type="FunFam" id="3.80.10.10:FF:000766">
    <property type="entry name" value="Os05g0263100 protein"/>
    <property type="match status" value="1"/>
</dbReference>
<gene>
    <name evidence="22" type="ORF">LSALG_LOCUS34255</name>
</gene>
<evidence type="ECO:0000256" key="15">
    <source>
        <dbReference type="ARBA" id="ARBA00023170"/>
    </source>
</evidence>
<dbReference type="InterPro" id="IPR011009">
    <property type="entry name" value="Kinase-like_dom_sf"/>
</dbReference>
<dbReference type="InterPro" id="IPR000719">
    <property type="entry name" value="Prot_kinase_dom"/>
</dbReference>
<evidence type="ECO:0000256" key="2">
    <source>
        <dbReference type="ARBA" id="ARBA00012513"/>
    </source>
</evidence>
<keyword evidence="6" id="KW-0808">Transferase</keyword>
<dbReference type="AlphaFoldDB" id="A0AA35ZNB7"/>
<dbReference type="InterPro" id="IPR008271">
    <property type="entry name" value="Ser/Thr_kinase_AS"/>
</dbReference>
<feature type="transmembrane region" description="Helical" evidence="20">
    <location>
        <begin position="644"/>
        <end position="666"/>
    </location>
</feature>
<dbReference type="Pfam" id="PF00560">
    <property type="entry name" value="LRR_1"/>
    <property type="match status" value="5"/>
</dbReference>
<evidence type="ECO:0000256" key="5">
    <source>
        <dbReference type="ARBA" id="ARBA00022614"/>
    </source>
</evidence>
<dbReference type="Gene3D" id="2.60.120.430">
    <property type="entry name" value="Galactose-binding lectin"/>
    <property type="match status" value="1"/>
</dbReference>
<keyword evidence="10" id="KW-0547">Nucleotide-binding</keyword>
<dbReference type="Pfam" id="PF11721">
    <property type="entry name" value="Malectin"/>
    <property type="match status" value="1"/>
</dbReference>
<dbReference type="InterPro" id="IPR001611">
    <property type="entry name" value="Leu-rich_rpt"/>
</dbReference>
<accession>A0AA35ZNB7</accession>
<evidence type="ECO:0000256" key="12">
    <source>
        <dbReference type="ARBA" id="ARBA00022840"/>
    </source>
</evidence>
<dbReference type="InterPro" id="IPR001245">
    <property type="entry name" value="Ser-Thr/Tyr_kinase_cat_dom"/>
</dbReference>
<keyword evidence="4" id="KW-0597">Phosphoprotein</keyword>
<keyword evidence="11" id="KW-0418">Kinase</keyword>
<dbReference type="PANTHER" id="PTHR48006">
    <property type="entry name" value="LEUCINE-RICH REPEAT-CONTAINING PROTEIN DDB_G0281931-RELATED"/>
    <property type="match status" value="1"/>
</dbReference>
<dbReference type="FunFam" id="3.30.200.20:FF:000140">
    <property type="entry name" value="Leucine-rich repeat receptor-like protein kinase"/>
    <property type="match status" value="1"/>
</dbReference>
<keyword evidence="15" id="KW-0675">Receptor</keyword>
<name>A0AA35ZNB7_LACSI</name>
<evidence type="ECO:0000313" key="22">
    <source>
        <dbReference type="EMBL" id="CAI9295309.1"/>
    </source>
</evidence>
<dbReference type="GO" id="GO:0005524">
    <property type="term" value="F:ATP binding"/>
    <property type="evidence" value="ECO:0007669"/>
    <property type="project" value="UniProtKB-KW"/>
</dbReference>
<keyword evidence="14 20" id="KW-0472">Membrane</keyword>
<dbReference type="Gene3D" id="6.10.250.630">
    <property type="match status" value="1"/>
</dbReference>
<dbReference type="Pfam" id="PF07714">
    <property type="entry name" value="PK_Tyr_Ser-Thr"/>
    <property type="match status" value="1"/>
</dbReference>
<dbReference type="EMBL" id="OX465083">
    <property type="protein sequence ID" value="CAI9295309.1"/>
    <property type="molecule type" value="Genomic_DNA"/>
</dbReference>
<sequence>MEATDGGNDCRGNRICVMASRLCLCFYFCLTITAAITRAQNTTDPAEARVLNAMFSQWGIPESSVTQMGWNISGNPCSGAALNSTDFNAFGYNPGIKCDCNFPNSTTCHITQLKVIGMDVVGPIPEGLWTLTYLTNLQLALNYLTGPLSPSIGNLTRMQIMSFGINALSGQVPRELGQLTDLRSLSLSTNSFTGPLPSELGNLRRLQELFIDSAGFGGPIPPSFANLRNLQTVWASDNNFTGRIPSFIGNWSQLRSLWIEGNSFEGSIPPSFSRLASLQELGISGLSNGTLDFINGLRSLSIVRLRNNKISGSIPNDIGEYESLTELDLSFNNLSGEIPRGLFSLSQMSLLFLGNNSLTGTLPDVKSTTLQNIDLSHNELSGTLPSWADDSGLQLNIVVNNFTIGDFEGRGLPLGVVCLQRDFSCYPGSPIYSSFGINCGGPQITSSSQLVHEQDNEQLGPATYYLTPEKRWGVSNVGVSLSDNPPKYRVSTLREFTNTSDPQLFQTARLSAGSLRYYGLGLENGNYTVNLHFAELEIQDGPTWRSLGRRVFDIYIQGNRVFEDFDIKREAGGASFSPVSREVTIQVSHNYLEIHFFWSGKGTWAVPDQGTFGPLISAISVTPNFIPSVSNSPPSNKKKNNTGLTVGILVPIVVVSFLVLLALYILRQQRKKRNNDDNYDEDFLGIEARPYTFGYGELRDATNDFSPANKLGEGGFGPVYKGTLADGRVIAVKQLSIASHHGRSQFVAEIATISAVQHRNLVKLYGYCIDGAKRLLVYEYLENKSLDQALFGRKKLSLPWSTRFEICMGLARGLSYLHEESRIRIIHRDVKSSNVLLDSDLNPKISDFGLAKLYDDKKTHMSTRVAGTIGYLAPEYAMRGHLTEKADVFGFGVVALEIISGRPNCDSSVADEKIYLLEWAWNLHEGNRELVLVDEELSEFDENEVKRVIKVALLCTQTSPTYRPSMSRVVAMISGDVEASGVITRPEYLTGFSFNDATTFKSAVPTSTTSGGNGRACTSNSTVSPLLLSPLDIYRPMLYNIKGEVDIKESLNQLNEKVEELSKKIVQMINQGLVTTNQLEAIAAKIINEMQKELQKSSCNKEIIDIINKTTTVLDPKTEDKKPFTDEELIINGSIVSILDQALRLLDLAEIQGKDTINLEISTSEELKQLFHFDETINIIEKISDKETSLCISEEEVESLSSDIEPNFGMNKTEPHFNHPGESSFQGERRKGSKIEQGHRIGSCQIFPLEIQTSSEQTFSILTTLKQIEKNLSKDGLQK</sequence>
<dbReference type="GO" id="GO:0005886">
    <property type="term" value="C:plasma membrane"/>
    <property type="evidence" value="ECO:0007669"/>
    <property type="project" value="TreeGrafter"/>
</dbReference>
<protein>
    <recommendedName>
        <fullName evidence="2">non-specific serine/threonine protein kinase</fullName>
        <ecNumber evidence="2">2.7.11.1</ecNumber>
    </recommendedName>
</protein>
<keyword evidence="23" id="KW-1185">Reference proteome</keyword>
<dbReference type="Gene3D" id="3.30.200.20">
    <property type="entry name" value="Phosphorylase Kinase, domain 1"/>
    <property type="match status" value="1"/>
</dbReference>
<dbReference type="InterPro" id="IPR004986">
    <property type="entry name" value="Caulimo_virion-assoc"/>
</dbReference>
<dbReference type="SUPFAM" id="SSF56112">
    <property type="entry name" value="Protein kinase-like (PK-like)"/>
    <property type="match status" value="1"/>
</dbReference>
<dbReference type="InterPro" id="IPR051824">
    <property type="entry name" value="LRR_Rcpt-Like_S/T_Kinase"/>
</dbReference>
<dbReference type="InterPro" id="IPR032675">
    <property type="entry name" value="LRR_dom_sf"/>
</dbReference>
<keyword evidence="9" id="KW-0677">Repeat</keyword>
<evidence type="ECO:0000256" key="16">
    <source>
        <dbReference type="ARBA" id="ARBA00023180"/>
    </source>
</evidence>
<evidence type="ECO:0000256" key="3">
    <source>
        <dbReference type="ARBA" id="ARBA00022527"/>
    </source>
</evidence>
<keyword evidence="3" id="KW-0723">Serine/threonine-protein kinase</keyword>
<proteinExistence type="predicted"/>
<comment type="subcellular location">
    <subcellularLocation>
        <location evidence="1">Membrane</location>
        <topology evidence="1">Single-pass type I membrane protein</topology>
    </subcellularLocation>
</comment>
<dbReference type="PROSITE" id="PS00108">
    <property type="entry name" value="PROTEIN_KINASE_ST"/>
    <property type="match status" value="1"/>
</dbReference>
<keyword evidence="16" id="KW-0325">Glycoprotein</keyword>
<keyword evidence="13 20" id="KW-1133">Transmembrane helix</keyword>
<dbReference type="Proteomes" id="UP001177003">
    <property type="component" value="Chromosome 7"/>
</dbReference>
<comment type="catalytic activity">
    <reaction evidence="18">
        <text>L-seryl-[protein] + ATP = O-phospho-L-seryl-[protein] + ADP + H(+)</text>
        <dbReference type="Rhea" id="RHEA:17989"/>
        <dbReference type="Rhea" id="RHEA-COMP:9863"/>
        <dbReference type="Rhea" id="RHEA-COMP:11604"/>
        <dbReference type="ChEBI" id="CHEBI:15378"/>
        <dbReference type="ChEBI" id="CHEBI:29999"/>
        <dbReference type="ChEBI" id="CHEBI:30616"/>
        <dbReference type="ChEBI" id="CHEBI:83421"/>
        <dbReference type="ChEBI" id="CHEBI:456216"/>
        <dbReference type="EC" id="2.7.11.1"/>
    </reaction>
</comment>
<evidence type="ECO:0000256" key="4">
    <source>
        <dbReference type="ARBA" id="ARBA00022553"/>
    </source>
</evidence>
<keyword evidence="12" id="KW-0067">ATP-binding</keyword>
<organism evidence="22 23">
    <name type="scientific">Lactuca saligna</name>
    <name type="common">Willowleaf lettuce</name>
    <dbReference type="NCBI Taxonomy" id="75948"/>
    <lineage>
        <taxon>Eukaryota</taxon>
        <taxon>Viridiplantae</taxon>
        <taxon>Streptophyta</taxon>
        <taxon>Embryophyta</taxon>
        <taxon>Tracheophyta</taxon>
        <taxon>Spermatophyta</taxon>
        <taxon>Magnoliopsida</taxon>
        <taxon>eudicotyledons</taxon>
        <taxon>Gunneridae</taxon>
        <taxon>Pentapetalae</taxon>
        <taxon>asterids</taxon>
        <taxon>campanulids</taxon>
        <taxon>Asterales</taxon>
        <taxon>Asteraceae</taxon>
        <taxon>Cichorioideae</taxon>
        <taxon>Cichorieae</taxon>
        <taxon>Lactucinae</taxon>
        <taxon>Lactuca</taxon>
    </lineage>
</organism>
<dbReference type="SMART" id="SM00220">
    <property type="entry name" value="S_TKc"/>
    <property type="match status" value="1"/>
</dbReference>
<keyword evidence="19" id="KW-0175">Coiled coil</keyword>
<dbReference type="FunFam" id="1.10.510.10:FF:000044">
    <property type="entry name" value="Putative LRR receptor-like serine/threonine-protein kinase"/>
    <property type="match status" value="1"/>
</dbReference>
<feature type="coiled-coil region" evidence="19">
    <location>
        <begin position="1044"/>
        <end position="1071"/>
    </location>
</feature>
<evidence type="ECO:0000256" key="20">
    <source>
        <dbReference type="SAM" id="Phobius"/>
    </source>
</evidence>
<feature type="domain" description="Protein kinase" evidence="21">
    <location>
        <begin position="705"/>
        <end position="989"/>
    </location>
</feature>
<keyword evidence="8" id="KW-0732">Signal</keyword>
<comment type="catalytic activity">
    <reaction evidence="17">
        <text>L-threonyl-[protein] + ATP = O-phospho-L-threonyl-[protein] + ADP + H(+)</text>
        <dbReference type="Rhea" id="RHEA:46608"/>
        <dbReference type="Rhea" id="RHEA-COMP:11060"/>
        <dbReference type="Rhea" id="RHEA-COMP:11605"/>
        <dbReference type="ChEBI" id="CHEBI:15378"/>
        <dbReference type="ChEBI" id="CHEBI:30013"/>
        <dbReference type="ChEBI" id="CHEBI:30616"/>
        <dbReference type="ChEBI" id="CHEBI:61977"/>
        <dbReference type="ChEBI" id="CHEBI:456216"/>
        <dbReference type="EC" id="2.7.11.1"/>
    </reaction>
</comment>
<dbReference type="PROSITE" id="PS50011">
    <property type="entry name" value="PROTEIN_KINASE_DOM"/>
    <property type="match status" value="1"/>
</dbReference>
<dbReference type="GO" id="GO:0004674">
    <property type="term" value="F:protein serine/threonine kinase activity"/>
    <property type="evidence" value="ECO:0007669"/>
    <property type="project" value="UniProtKB-KW"/>
</dbReference>
<evidence type="ECO:0000256" key="18">
    <source>
        <dbReference type="ARBA" id="ARBA00048679"/>
    </source>
</evidence>
<evidence type="ECO:0000256" key="6">
    <source>
        <dbReference type="ARBA" id="ARBA00022679"/>
    </source>
</evidence>
<reference evidence="22" key="1">
    <citation type="submission" date="2023-04" db="EMBL/GenBank/DDBJ databases">
        <authorList>
            <person name="Vijverberg K."/>
            <person name="Xiong W."/>
            <person name="Schranz E."/>
        </authorList>
    </citation>
    <scope>NUCLEOTIDE SEQUENCE</scope>
</reference>
<dbReference type="FunFam" id="2.60.120.430:FF:000002">
    <property type="entry name" value="Leucine-rich repeat receptor-like protein kinase"/>
    <property type="match status" value="1"/>
</dbReference>
<evidence type="ECO:0000256" key="19">
    <source>
        <dbReference type="SAM" id="Coils"/>
    </source>
</evidence>
<dbReference type="FunFam" id="3.80.10.10:FF:000298">
    <property type="entry name" value="Putative LRR receptor-like serine/threonine-protein kinase"/>
    <property type="match status" value="1"/>
</dbReference>
<dbReference type="InterPro" id="IPR021720">
    <property type="entry name" value="Malectin_dom"/>
</dbReference>
<keyword evidence="5" id="KW-0433">Leucine-rich repeat</keyword>
<keyword evidence="7 20" id="KW-0812">Transmembrane</keyword>
<evidence type="ECO:0000256" key="17">
    <source>
        <dbReference type="ARBA" id="ARBA00047899"/>
    </source>
</evidence>
<evidence type="ECO:0000256" key="9">
    <source>
        <dbReference type="ARBA" id="ARBA00022737"/>
    </source>
</evidence>
<evidence type="ECO:0000256" key="8">
    <source>
        <dbReference type="ARBA" id="ARBA00022729"/>
    </source>
</evidence>
<evidence type="ECO:0000313" key="23">
    <source>
        <dbReference type="Proteomes" id="UP001177003"/>
    </source>
</evidence>
<evidence type="ECO:0000256" key="7">
    <source>
        <dbReference type="ARBA" id="ARBA00022692"/>
    </source>
</evidence>
<evidence type="ECO:0000256" key="13">
    <source>
        <dbReference type="ARBA" id="ARBA00022989"/>
    </source>
</evidence>
<dbReference type="EC" id="2.7.11.1" evidence="2"/>